<gene>
    <name evidence="2" type="ORF">ASJ30_06735</name>
</gene>
<evidence type="ECO:0000313" key="3">
    <source>
        <dbReference type="Proteomes" id="UP000182938"/>
    </source>
</evidence>
<dbReference type="Pfam" id="PF20114">
    <property type="entry name" value="DUF6504"/>
    <property type="match status" value="1"/>
</dbReference>
<proteinExistence type="predicted"/>
<keyword evidence="3" id="KW-1185">Reference proteome</keyword>
<sequence>MVMVRLVEEAIEVRVGDPRPVGGAVPEQFLWRGRLYRVTEVVDHWQERHAWWRSGEGALAQVPLAREVWRVSAQRGRAGAPGVYDLGVDGEGASGGSAGWQLLRTQD</sequence>
<organism evidence="2 3">
    <name type="scientific">Janibacter indicus</name>
    <dbReference type="NCBI Taxonomy" id="857417"/>
    <lineage>
        <taxon>Bacteria</taxon>
        <taxon>Bacillati</taxon>
        <taxon>Actinomycetota</taxon>
        <taxon>Actinomycetes</taxon>
        <taxon>Micrococcales</taxon>
        <taxon>Intrasporangiaceae</taxon>
        <taxon>Janibacter</taxon>
    </lineage>
</organism>
<evidence type="ECO:0000259" key="1">
    <source>
        <dbReference type="Pfam" id="PF20114"/>
    </source>
</evidence>
<protein>
    <recommendedName>
        <fullName evidence="1">DUF6504 domain-containing protein</fullName>
    </recommendedName>
</protein>
<name>A0A1L3MFR9_9MICO</name>
<reference evidence="2 3" key="1">
    <citation type="submission" date="2015-11" db="EMBL/GenBank/DDBJ databases">
        <authorList>
            <person name="Zhang Y."/>
            <person name="Guo Z."/>
        </authorList>
    </citation>
    <scope>NUCLEOTIDE SEQUENCE [LARGE SCALE GENOMIC DNA]</scope>
    <source>
        <strain evidence="2 3">YFY001</strain>
    </source>
</reference>
<feature type="domain" description="DUF6504" evidence="1">
    <location>
        <begin position="3"/>
        <end position="107"/>
    </location>
</feature>
<dbReference type="Proteomes" id="UP000182938">
    <property type="component" value="Chromosome"/>
</dbReference>
<dbReference type="EMBL" id="CP013290">
    <property type="protein sequence ID" value="APH01277.1"/>
    <property type="molecule type" value="Genomic_DNA"/>
</dbReference>
<dbReference type="KEGG" id="jte:ASJ30_06735"/>
<accession>A0A1L3MFR9</accession>
<evidence type="ECO:0000313" key="2">
    <source>
        <dbReference type="EMBL" id="APH01277.1"/>
    </source>
</evidence>
<dbReference type="AlphaFoldDB" id="A0A1L3MFR9"/>
<dbReference type="InterPro" id="IPR045443">
    <property type="entry name" value="DUF6504"/>
</dbReference>